<dbReference type="GO" id="GO:0006974">
    <property type="term" value="P:DNA damage response"/>
    <property type="evidence" value="ECO:0007669"/>
    <property type="project" value="TreeGrafter"/>
</dbReference>
<name>A0A1B7JED4_9ENTR</name>
<dbReference type="PANTHER" id="PTHR38785">
    <property type="entry name" value="HOMOLOG OF VIRK"/>
    <property type="match status" value="1"/>
</dbReference>
<evidence type="ECO:0000313" key="2">
    <source>
        <dbReference type="Proteomes" id="UP000078386"/>
    </source>
</evidence>
<accession>A0A1B7JED4</accession>
<dbReference type="EMBL" id="LXEU01000085">
    <property type="protein sequence ID" value="OAT46301.1"/>
    <property type="molecule type" value="Genomic_DNA"/>
</dbReference>
<dbReference type="InterPro" id="IPR007488">
    <property type="entry name" value="DUF535"/>
</dbReference>
<dbReference type="AlphaFoldDB" id="A0A1B7JED4"/>
<dbReference type="RefSeq" id="WP_064548713.1">
    <property type="nucleotide sequence ID" value="NZ_LXEU01000085.1"/>
</dbReference>
<evidence type="ECO:0000313" key="1">
    <source>
        <dbReference type="EMBL" id="OAT46301.1"/>
    </source>
</evidence>
<organism evidence="1 2">
    <name type="scientific">Kluyvera georgiana ATCC 51603</name>
    <dbReference type="NCBI Taxonomy" id="1354264"/>
    <lineage>
        <taxon>Bacteria</taxon>
        <taxon>Pseudomonadati</taxon>
        <taxon>Pseudomonadota</taxon>
        <taxon>Gammaproteobacteria</taxon>
        <taxon>Enterobacterales</taxon>
        <taxon>Enterobacteriaceae</taxon>
        <taxon>Kluyvera</taxon>
    </lineage>
</organism>
<protein>
    <submittedName>
        <fullName evidence="1">VirK family virulence factor</fullName>
    </submittedName>
</protein>
<dbReference type="Proteomes" id="UP000078386">
    <property type="component" value="Unassembled WGS sequence"/>
</dbReference>
<comment type="caution">
    <text evidence="1">The sequence shown here is derived from an EMBL/GenBank/DDBJ whole genome shotgun (WGS) entry which is preliminary data.</text>
</comment>
<dbReference type="Pfam" id="PF04393">
    <property type="entry name" value="DUF535"/>
    <property type="match status" value="1"/>
</dbReference>
<reference evidence="1 2" key="1">
    <citation type="submission" date="2016-04" db="EMBL/GenBank/DDBJ databases">
        <title>ATOL: Assembling a taxonomically balanced genome-scale reconstruction of the evolutionary history of the Enterobacteriaceae.</title>
        <authorList>
            <person name="Plunkett G.III."/>
            <person name="Neeno-Eckwall E.C."/>
            <person name="Glasner J.D."/>
            <person name="Perna N.T."/>
        </authorList>
    </citation>
    <scope>NUCLEOTIDE SEQUENCE [LARGE SCALE GENOMIC DNA]</scope>
    <source>
        <strain evidence="1 2">ATCC 51603</strain>
    </source>
</reference>
<dbReference type="PATRIC" id="fig|1354264.4.peg.4422"/>
<keyword evidence="2" id="KW-1185">Reference proteome</keyword>
<sequence length="317" mass="37028">MSQLSENSFESSRQPSALGLFFSLFSGQWRPGEFWNQRSFRRKFMLRSLLMPRLSREWMNELSQWSHLHTLLTRQPRLPVRLHRPYLAVNFSRHQVLDALRYHYTLLSEAMSSEEFATYLNTQALPLAQIEGKNGDTYTLELTMQINLDKEGDSTILMRNADGDVLAEMTFTLLNYHHQRTLFIGGLQGGKRTLPHEAIQNATKSCHGLFPKRLVMEAICRLAERLHVEQILAVSNDVHIFRGERYQDKNKKILSDYDTFWEAVSGERDNEGYYHIPVAIPRKDIAEIASKKRAEYRRRYELMDAIQTQMSGLFNRP</sequence>
<dbReference type="PANTHER" id="PTHR38785:SF1">
    <property type="entry name" value="HOMOLOG OF VIRK"/>
    <property type="match status" value="1"/>
</dbReference>
<gene>
    <name evidence="1" type="ORF">M989_04273</name>
</gene>
<proteinExistence type="predicted"/>